<dbReference type="STRING" id="675824.A0A1E3PVH8"/>
<keyword evidence="3" id="KW-1185">Reference proteome</keyword>
<feature type="transmembrane region" description="Helical" evidence="1">
    <location>
        <begin position="78"/>
        <end position="98"/>
    </location>
</feature>
<reference evidence="2 3" key="1">
    <citation type="journal article" date="2016" name="Proc. Natl. Acad. Sci. U.S.A.">
        <title>Comparative genomics of biotechnologically important yeasts.</title>
        <authorList>
            <person name="Riley R."/>
            <person name="Haridas S."/>
            <person name="Wolfe K.H."/>
            <person name="Lopes M.R."/>
            <person name="Hittinger C.T."/>
            <person name="Goeker M."/>
            <person name="Salamov A.A."/>
            <person name="Wisecaver J.H."/>
            <person name="Long T.M."/>
            <person name="Calvey C.H."/>
            <person name="Aerts A.L."/>
            <person name="Barry K.W."/>
            <person name="Choi C."/>
            <person name="Clum A."/>
            <person name="Coughlan A.Y."/>
            <person name="Deshpande S."/>
            <person name="Douglass A.P."/>
            <person name="Hanson S.J."/>
            <person name="Klenk H.-P."/>
            <person name="LaButti K.M."/>
            <person name="Lapidus A."/>
            <person name="Lindquist E.A."/>
            <person name="Lipzen A.M."/>
            <person name="Meier-Kolthoff J.P."/>
            <person name="Ohm R.A."/>
            <person name="Otillar R.P."/>
            <person name="Pangilinan J.L."/>
            <person name="Peng Y."/>
            <person name="Rokas A."/>
            <person name="Rosa C.A."/>
            <person name="Scheuner C."/>
            <person name="Sibirny A.A."/>
            <person name="Slot J.C."/>
            <person name="Stielow J.B."/>
            <person name="Sun H."/>
            <person name="Kurtzman C.P."/>
            <person name="Blackwell M."/>
            <person name="Grigoriev I.V."/>
            <person name="Jeffries T.W."/>
        </authorList>
    </citation>
    <scope>NUCLEOTIDE SEQUENCE [LARGE SCALE GENOMIC DNA]</scope>
    <source>
        <strain evidence="2 3">NRRL Y-11557</strain>
    </source>
</reference>
<dbReference type="EMBL" id="KV454304">
    <property type="protein sequence ID" value="ODQ69340.1"/>
    <property type="molecule type" value="Genomic_DNA"/>
</dbReference>
<accession>A0A1E3PVH8</accession>
<evidence type="ECO:0008006" key="4">
    <source>
        <dbReference type="Google" id="ProtNLM"/>
    </source>
</evidence>
<sequence>MEITSDPDPVIRPAINKSLSDFTESCSATFIRNGKGQYILQQSQIFENSLLASVALLELANAGDFAANVWNEIPVPKFVIALMAIGATAALLMTYVAVWDARLSLRNIQLLRKERQYLLTIRTQPEKNFQLVHALLEVNRWELGTEIIDRLMMDALMGFGCVLVSTGTFMAIGGANPAVYHGSNLLSGYIGNSPAALGGVIIAVWCFYVGMRAYHHGSAQPDTLSKPLLRQRMYLVQLQSFMSGTTGIVAGIASMLTSTRWYGYVILIPCICSFVVCNYVWRNRIAYSRKSIIEFGLIDESSLMEELEFISRLRLLLRGQTPGRQLIPEGQSAVVLLEIIAKSRLFESLCSRLLRETEIAAVLTGTNGGGNAVTIELSRLIVLATQELSTAIREVAQECIIKDGPSHWQDRERHLVEVLGSYTSCHYDKEGIECK</sequence>
<gene>
    <name evidence="2" type="ORF">LIPSTDRAFT_76122</name>
</gene>
<feature type="transmembrane region" description="Helical" evidence="1">
    <location>
        <begin position="234"/>
        <end position="255"/>
    </location>
</feature>
<feature type="transmembrane region" description="Helical" evidence="1">
    <location>
        <begin position="261"/>
        <end position="281"/>
    </location>
</feature>
<feature type="transmembrane region" description="Helical" evidence="1">
    <location>
        <begin position="195"/>
        <end position="214"/>
    </location>
</feature>
<keyword evidence="1" id="KW-1133">Transmembrane helix</keyword>
<keyword evidence="1" id="KW-0472">Membrane</keyword>
<dbReference type="AlphaFoldDB" id="A0A1E3PVH8"/>
<dbReference type="OrthoDB" id="5089392at2759"/>
<proteinExistence type="predicted"/>
<evidence type="ECO:0000256" key="1">
    <source>
        <dbReference type="SAM" id="Phobius"/>
    </source>
</evidence>
<name>A0A1E3PVH8_LIPST</name>
<dbReference type="Proteomes" id="UP000094385">
    <property type="component" value="Unassembled WGS sequence"/>
</dbReference>
<keyword evidence="1" id="KW-0812">Transmembrane</keyword>
<protein>
    <recommendedName>
        <fullName evidence="4">Integral membrane protein</fullName>
    </recommendedName>
</protein>
<evidence type="ECO:0000313" key="3">
    <source>
        <dbReference type="Proteomes" id="UP000094385"/>
    </source>
</evidence>
<evidence type="ECO:0000313" key="2">
    <source>
        <dbReference type="EMBL" id="ODQ69340.1"/>
    </source>
</evidence>
<organism evidence="2 3">
    <name type="scientific">Lipomyces starkeyi NRRL Y-11557</name>
    <dbReference type="NCBI Taxonomy" id="675824"/>
    <lineage>
        <taxon>Eukaryota</taxon>
        <taxon>Fungi</taxon>
        <taxon>Dikarya</taxon>
        <taxon>Ascomycota</taxon>
        <taxon>Saccharomycotina</taxon>
        <taxon>Lipomycetes</taxon>
        <taxon>Lipomycetales</taxon>
        <taxon>Lipomycetaceae</taxon>
        <taxon>Lipomyces</taxon>
    </lineage>
</organism>
<feature type="transmembrane region" description="Helical" evidence="1">
    <location>
        <begin position="155"/>
        <end position="175"/>
    </location>
</feature>